<proteinExistence type="inferred from homology"/>
<feature type="domain" description="Rod shape-determining protein MreC beta-barrel core" evidence="6">
    <location>
        <begin position="106"/>
        <end position="253"/>
    </location>
</feature>
<dbReference type="Proteomes" id="UP000199534">
    <property type="component" value="Unassembled WGS sequence"/>
</dbReference>
<protein>
    <recommendedName>
        <fullName evidence="2">Cell shape-determining protein MreC</fullName>
    </recommendedName>
    <alternativeName>
        <fullName evidence="4">Cell shape protein MreC</fullName>
    </alternativeName>
</protein>
<evidence type="ECO:0000256" key="5">
    <source>
        <dbReference type="SAM" id="Phobius"/>
    </source>
</evidence>
<dbReference type="Gene3D" id="2.40.10.350">
    <property type="entry name" value="Rod shape-determining protein MreC, domain 2"/>
    <property type="match status" value="1"/>
</dbReference>
<comment type="similarity">
    <text evidence="1">Belongs to the MreC family.</text>
</comment>
<evidence type="ECO:0000256" key="2">
    <source>
        <dbReference type="ARBA" id="ARBA00013855"/>
    </source>
</evidence>
<name>A0A1I6GB14_9FLAO</name>
<evidence type="ECO:0000256" key="4">
    <source>
        <dbReference type="ARBA" id="ARBA00032089"/>
    </source>
</evidence>
<dbReference type="GO" id="GO:0008360">
    <property type="term" value="P:regulation of cell shape"/>
    <property type="evidence" value="ECO:0007669"/>
    <property type="project" value="UniProtKB-KW"/>
</dbReference>
<dbReference type="InterPro" id="IPR042175">
    <property type="entry name" value="Cell/Rod_MreC_2"/>
</dbReference>
<keyword evidence="5" id="KW-1133">Transmembrane helix</keyword>
<evidence type="ECO:0000256" key="3">
    <source>
        <dbReference type="ARBA" id="ARBA00022960"/>
    </source>
</evidence>
<dbReference type="InterPro" id="IPR055342">
    <property type="entry name" value="MreC_beta-barrel_core"/>
</dbReference>
<dbReference type="Pfam" id="PF04085">
    <property type="entry name" value="MreC"/>
    <property type="match status" value="1"/>
</dbReference>
<feature type="transmembrane region" description="Helical" evidence="5">
    <location>
        <begin position="15"/>
        <end position="34"/>
    </location>
</feature>
<dbReference type="OrthoDB" id="9811827at2"/>
<keyword evidence="5" id="KW-0812">Transmembrane</keyword>
<gene>
    <name evidence="7" type="ORF">SAMN04490243_1516</name>
</gene>
<dbReference type="NCBIfam" id="NF010532">
    <property type="entry name" value="PRK13922.9-3"/>
    <property type="match status" value="1"/>
</dbReference>
<keyword evidence="3" id="KW-0133">Cell shape</keyword>
<organism evidence="7 8">
    <name type="scientific">Robiginitalea myxolifaciens</name>
    <dbReference type="NCBI Taxonomy" id="400055"/>
    <lineage>
        <taxon>Bacteria</taxon>
        <taxon>Pseudomonadati</taxon>
        <taxon>Bacteroidota</taxon>
        <taxon>Flavobacteriia</taxon>
        <taxon>Flavobacteriales</taxon>
        <taxon>Flavobacteriaceae</taxon>
        <taxon>Robiginitalea</taxon>
    </lineage>
</organism>
<dbReference type="RefSeq" id="WP_092981892.1">
    <property type="nucleotide sequence ID" value="NZ_FOYQ01000001.1"/>
</dbReference>
<dbReference type="AlphaFoldDB" id="A0A1I6GB14"/>
<dbReference type="Gene3D" id="2.40.10.340">
    <property type="entry name" value="Rod shape-determining protein MreC, domain 1"/>
    <property type="match status" value="1"/>
</dbReference>
<evidence type="ECO:0000313" key="8">
    <source>
        <dbReference type="Proteomes" id="UP000199534"/>
    </source>
</evidence>
<evidence type="ECO:0000256" key="1">
    <source>
        <dbReference type="ARBA" id="ARBA00009369"/>
    </source>
</evidence>
<dbReference type="NCBIfam" id="TIGR00219">
    <property type="entry name" value="mreC"/>
    <property type="match status" value="1"/>
</dbReference>
<dbReference type="STRING" id="400055.SAMN04490243_1516"/>
<sequence>MQRIINFILRNQSSLLYLILMIIALGLTIQNNAYHRSRYFNSANWLTGTVYGASFSMSNYFDLRAENDKLLEENRRLRLLLFNKDSIIPAPQDTTSLDYVISSARIIKNSFSEANNYLTIDKGTNDGVVQDMGVISTEGIVGIVERSSGNYASVQSVLNSKSIINAKIAGTEYFGSLTWNREDFRLVQLEDIPRQVPLEVGDVVVTGGMSSIFPENIPIGTIESFELGESQSFYSIDVRLFNDMTNLKPVYVIRNRNRPEILELQAAEDEF</sequence>
<reference evidence="7 8" key="1">
    <citation type="submission" date="2016-10" db="EMBL/GenBank/DDBJ databases">
        <authorList>
            <person name="de Groot N.N."/>
        </authorList>
    </citation>
    <scope>NUCLEOTIDE SEQUENCE [LARGE SCALE GENOMIC DNA]</scope>
    <source>
        <strain evidence="7 8">DSM 21019</strain>
    </source>
</reference>
<dbReference type="InterPro" id="IPR007221">
    <property type="entry name" value="MreC"/>
</dbReference>
<dbReference type="InterPro" id="IPR042177">
    <property type="entry name" value="Cell/Rod_1"/>
</dbReference>
<keyword evidence="8" id="KW-1185">Reference proteome</keyword>
<dbReference type="EMBL" id="FOYQ01000001">
    <property type="protein sequence ID" value="SFR39393.1"/>
    <property type="molecule type" value="Genomic_DNA"/>
</dbReference>
<dbReference type="PANTHER" id="PTHR34138">
    <property type="entry name" value="CELL SHAPE-DETERMINING PROTEIN MREC"/>
    <property type="match status" value="1"/>
</dbReference>
<evidence type="ECO:0000313" key="7">
    <source>
        <dbReference type="EMBL" id="SFR39393.1"/>
    </source>
</evidence>
<evidence type="ECO:0000259" key="6">
    <source>
        <dbReference type="Pfam" id="PF04085"/>
    </source>
</evidence>
<dbReference type="PANTHER" id="PTHR34138:SF1">
    <property type="entry name" value="CELL SHAPE-DETERMINING PROTEIN MREC"/>
    <property type="match status" value="1"/>
</dbReference>
<dbReference type="GO" id="GO:0005886">
    <property type="term" value="C:plasma membrane"/>
    <property type="evidence" value="ECO:0007669"/>
    <property type="project" value="TreeGrafter"/>
</dbReference>
<keyword evidence="5" id="KW-0472">Membrane</keyword>
<accession>A0A1I6GB14</accession>